<keyword evidence="2" id="KW-1185">Reference proteome</keyword>
<proteinExistence type="predicted"/>
<reference evidence="1 2" key="1">
    <citation type="submission" date="2020-02" db="EMBL/GenBank/DDBJ databases">
        <title>Draft genome sequence of two Spirosoma agri KCTC 52727 and Spirosoma terrae KCTC 52035.</title>
        <authorList>
            <person name="Rojas J."/>
            <person name="Ambika Manirajan B."/>
            <person name="Suarez C."/>
            <person name="Ratering S."/>
            <person name="Schnell S."/>
        </authorList>
    </citation>
    <scope>NUCLEOTIDE SEQUENCE [LARGE SCALE GENOMIC DNA]</scope>
    <source>
        <strain evidence="1 2">KCTC 52035</strain>
    </source>
</reference>
<dbReference type="RefSeq" id="WP_163955427.1">
    <property type="nucleotide sequence ID" value="NZ_JAAFZH010000030.1"/>
</dbReference>
<organism evidence="1 2">
    <name type="scientific">Spirosoma terrae</name>
    <dbReference type="NCBI Taxonomy" id="1968276"/>
    <lineage>
        <taxon>Bacteria</taxon>
        <taxon>Pseudomonadati</taxon>
        <taxon>Bacteroidota</taxon>
        <taxon>Cytophagia</taxon>
        <taxon>Cytophagales</taxon>
        <taxon>Cytophagaceae</taxon>
        <taxon>Spirosoma</taxon>
    </lineage>
</organism>
<name>A0A6L9LFB4_9BACT</name>
<dbReference type="Proteomes" id="UP000474175">
    <property type="component" value="Unassembled WGS sequence"/>
</dbReference>
<sequence length="331" mass="37956">MNQLLLHLCLLVTLHSNCQSQSPSVGDTTYIAYHQQIARAQLAIANKQYKEALTGYEHVFNQYRFVFRRDYQAATQLALQVGQPDKAFDYLKKGILSGWTWKSIQKNKFLEPLKSYSQWKSLKKEYTLLEQEHQKNLNLEVRKVVKKMFSKDQRKALGALFRFSANGQNRYAQNRFAPHSERQLADLKQIISRHGYPGEKLIGSDTWASVILSHHNSISETYAAQDTLYPSIRPRLWNAVKSGQLSAYDFAKIDNWYVTIKSAHKDNHAGYLASTLSGQERDRANQVRQAMGLSSIETTNALLDIQQQTGMNFYLPLHVSGKIKVVEQVSR</sequence>
<comment type="caution">
    <text evidence="1">The sequence shown here is derived from an EMBL/GenBank/DDBJ whole genome shotgun (WGS) entry which is preliminary data.</text>
</comment>
<accession>A0A6L9LFB4</accession>
<evidence type="ECO:0000313" key="2">
    <source>
        <dbReference type="Proteomes" id="UP000474175"/>
    </source>
</evidence>
<protein>
    <submittedName>
        <fullName evidence="1">Uncharacterized protein</fullName>
    </submittedName>
</protein>
<dbReference type="EMBL" id="JAAFZH010000030">
    <property type="protein sequence ID" value="NDU99295.1"/>
    <property type="molecule type" value="Genomic_DNA"/>
</dbReference>
<dbReference type="AlphaFoldDB" id="A0A6L9LFB4"/>
<gene>
    <name evidence="1" type="ORF">GK108_30735</name>
</gene>
<evidence type="ECO:0000313" key="1">
    <source>
        <dbReference type="EMBL" id="NDU99295.1"/>
    </source>
</evidence>